<proteinExistence type="predicted"/>
<reference evidence="1" key="1">
    <citation type="submission" date="2019-12" db="EMBL/GenBank/DDBJ databases">
        <title>Genome sequencing and annotation of Brassica cretica.</title>
        <authorList>
            <person name="Studholme D.J."/>
            <person name="Sarris P.F."/>
        </authorList>
    </citation>
    <scope>NUCLEOTIDE SEQUENCE</scope>
    <source>
        <strain evidence="1">PFS-102/07</strain>
        <tissue evidence="1">Leaf</tissue>
    </source>
</reference>
<sequence length="294" mass="32687">MVTQAADLESSVSVVAFEATGAVTLCVSMTRDLPSSVLSPVSDVFNLSLMSHGVELSTSPVSHMVATSFEPCSILINQLLRVITGLVSPSLLAPLLLTKSPKPSSAFYNRLRLIFVVAPLSKIVKDISIVWFDERIISKLVSVQYTTNQRLEDWSLFVKISVVICLGNGQFSPICYCRTWFRFSGRLVLYFPPYTIVTPQHITYAFTEILLQSLRFSTCSSTVPLGLHHRSRQQESWQYKDFIICKNDAAWNKDGKKSGYGWIRLGGNLVSPVHGMIGQSFINSLLIAEAVVMR</sequence>
<protein>
    <submittedName>
        <fullName evidence="1">Uncharacterized protein</fullName>
    </submittedName>
</protein>
<gene>
    <name evidence="1" type="ORF">F2Q70_00020468</name>
</gene>
<accession>A0A8S9GRR8</accession>
<name>A0A8S9GRR8_BRACR</name>
<dbReference type="EMBL" id="QGKY02001925">
    <property type="protein sequence ID" value="KAF2548229.1"/>
    <property type="molecule type" value="Genomic_DNA"/>
</dbReference>
<organism evidence="1">
    <name type="scientific">Brassica cretica</name>
    <name type="common">Mustard</name>
    <dbReference type="NCBI Taxonomy" id="69181"/>
    <lineage>
        <taxon>Eukaryota</taxon>
        <taxon>Viridiplantae</taxon>
        <taxon>Streptophyta</taxon>
        <taxon>Embryophyta</taxon>
        <taxon>Tracheophyta</taxon>
        <taxon>Spermatophyta</taxon>
        <taxon>Magnoliopsida</taxon>
        <taxon>eudicotyledons</taxon>
        <taxon>Gunneridae</taxon>
        <taxon>Pentapetalae</taxon>
        <taxon>rosids</taxon>
        <taxon>malvids</taxon>
        <taxon>Brassicales</taxon>
        <taxon>Brassicaceae</taxon>
        <taxon>Brassiceae</taxon>
        <taxon>Brassica</taxon>
    </lineage>
</organism>
<comment type="caution">
    <text evidence="1">The sequence shown here is derived from an EMBL/GenBank/DDBJ whole genome shotgun (WGS) entry which is preliminary data.</text>
</comment>
<evidence type="ECO:0000313" key="1">
    <source>
        <dbReference type="EMBL" id="KAF2548229.1"/>
    </source>
</evidence>
<dbReference type="AlphaFoldDB" id="A0A8S9GRR8"/>